<dbReference type="EMBL" id="BPLR01008690">
    <property type="protein sequence ID" value="GIY26495.1"/>
    <property type="molecule type" value="Genomic_DNA"/>
</dbReference>
<accession>A0AAV4S1S7</accession>
<evidence type="ECO:0000313" key="2">
    <source>
        <dbReference type="EMBL" id="GIY26495.1"/>
    </source>
</evidence>
<reference evidence="2 3" key="1">
    <citation type="submission" date="2021-06" db="EMBL/GenBank/DDBJ databases">
        <title>Caerostris extrusa draft genome.</title>
        <authorList>
            <person name="Kono N."/>
            <person name="Arakawa K."/>
        </authorList>
    </citation>
    <scope>NUCLEOTIDE SEQUENCE [LARGE SCALE GENOMIC DNA]</scope>
</reference>
<comment type="caution">
    <text evidence="2">The sequence shown here is derived from an EMBL/GenBank/DDBJ whole genome shotgun (WGS) entry which is preliminary data.</text>
</comment>
<evidence type="ECO:0000313" key="3">
    <source>
        <dbReference type="Proteomes" id="UP001054945"/>
    </source>
</evidence>
<dbReference type="AlphaFoldDB" id="A0AAV4S1S7"/>
<gene>
    <name evidence="2" type="ORF">CEXT_591301</name>
</gene>
<sequence length="74" mass="8659">MNESLSLIQTDSYLGHRTFPNPTESETKTHDSQSEKPFLLHPFYPIQFQEYLEGPNFTEAAYKRMCRLFDGRNG</sequence>
<keyword evidence="3" id="KW-1185">Reference proteome</keyword>
<dbReference type="Proteomes" id="UP001054945">
    <property type="component" value="Unassembled WGS sequence"/>
</dbReference>
<name>A0AAV4S1S7_CAEEX</name>
<proteinExistence type="predicted"/>
<feature type="compositionally biased region" description="Polar residues" evidence="1">
    <location>
        <begin position="1"/>
        <end position="12"/>
    </location>
</feature>
<evidence type="ECO:0000256" key="1">
    <source>
        <dbReference type="SAM" id="MobiDB-lite"/>
    </source>
</evidence>
<feature type="compositionally biased region" description="Basic and acidic residues" evidence="1">
    <location>
        <begin position="25"/>
        <end position="34"/>
    </location>
</feature>
<feature type="region of interest" description="Disordered" evidence="1">
    <location>
        <begin position="1"/>
        <end position="34"/>
    </location>
</feature>
<organism evidence="2 3">
    <name type="scientific">Caerostris extrusa</name>
    <name type="common">Bark spider</name>
    <name type="synonym">Caerostris bankana</name>
    <dbReference type="NCBI Taxonomy" id="172846"/>
    <lineage>
        <taxon>Eukaryota</taxon>
        <taxon>Metazoa</taxon>
        <taxon>Ecdysozoa</taxon>
        <taxon>Arthropoda</taxon>
        <taxon>Chelicerata</taxon>
        <taxon>Arachnida</taxon>
        <taxon>Araneae</taxon>
        <taxon>Araneomorphae</taxon>
        <taxon>Entelegynae</taxon>
        <taxon>Araneoidea</taxon>
        <taxon>Araneidae</taxon>
        <taxon>Caerostris</taxon>
    </lineage>
</organism>
<protein>
    <submittedName>
        <fullName evidence="2">Uncharacterized protein</fullName>
    </submittedName>
</protein>